<dbReference type="InterPro" id="IPR052387">
    <property type="entry name" value="Fibrocystin"/>
</dbReference>
<organism evidence="2 3">
    <name type="scientific">Owenia fusiformis</name>
    <name type="common">Polychaete worm</name>
    <dbReference type="NCBI Taxonomy" id="6347"/>
    <lineage>
        <taxon>Eukaryota</taxon>
        <taxon>Metazoa</taxon>
        <taxon>Spiralia</taxon>
        <taxon>Lophotrochozoa</taxon>
        <taxon>Annelida</taxon>
        <taxon>Polychaeta</taxon>
        <taxon>Sedentaria</taxon>
        <taxon>Canalipalpata</taxon>
        <taxon>Sabellida</taxon>
        <taxon>Oweniida</taxon>
        <taxon>Oweniidae</taxon>
        <taxon>Owenia</taxon>
    </lineage>
</organism>
<dbReference type="Proteomes" id="UP000749559">
    <property type="component" value="Unassembled WGS sequence"/>
</dbReference>
<name>A0A8J1Y4Y0_OWEFU</name>
<evidence type="ECO:0000313" key="2">
    <source>
        <dbReference type="EMBL" id="CAH1789074.1"/>
    </source>
</evidence>
<reference evidence="2" key="1">
    <citation type="submission" date="2022-03" db="EMBL/GenBank/DDBJ databases">
        <authorList>
            <person name="Martin C."/>
        </authorList>
    </citation>
    <scope>NUCLEOTIDE SEQUENCE</scope>
</reference>
<keyword evidence="1" id="KW-0732">Signal</keyword>
<accession>A0A8J1Y4Y0</accession>
<dbReference type="EMBL" id="CAIIXF020000007">
    <property type="protein sequence ID" value="CAH1789074.1"/>
    <property type="molecule type" value="Genomic_DNA"/>
</dbReference>
<dbReference type="OrthoDB" id="120976at2759"/>
<dbReference type="PANTHER" id="PTHR46769:SF2">
    <property type="entry name" value="FIBROCYSTIN-L ISOFORM 2 PRECURSOR-RELATED"/>
    <property type="match status" value="1"/>
</dbReference>
<evidence type="ECO:0000256" key="1">
    <source>
        <dbReference type="ARBA" id="ARBA00022729"/>
    </source>
</evidence>
<gene>
    <name evidence="2" type="ORF">OFUS_LOCUS14494</name>
</gene>
<evidence type="ECO:0000313" key="3">
    <source>
        <dbReference type="Proteomes" id="UP000749559"/>
    </source>
</evidence>
<dbReference type="PANTHER" id="PTHR46769">
    <property type="entry name" value="POLYCYSTIC KIDNEY AND HEPATIC DISEASE 1 (AUTOSOMAL RECESSIVE)-LIKE 1"/>
    <property type="match status" value="1"/>
</dbReference>
<comment type="caution">
    <text evidence="2">The sequence shown here is derived from an EMBL/GenBank/DDBJ whole genome shotgun (WGS) entry which is preliminary data.</text>
</comment>
<proteinExistence type="predicted"/>
<protein>
    <submittedName>
        <fullName evidence="2">Uncharacterized protein</fullName>
    </submittedName>
</protein>
<feature type="non-terminal residue" evidence="2">
    <location>
        <position position="203"/>
    </location>
</feature>
<sequence length="203" mass="22290">PAIAGLVTVDSVTFANFGDNRCGGKDIVITTNPNNVDAMHPVRTSNIELLNVAEKGKAFLGRPLLSHIDPSNCVDMECDAKKKAILDDLDGTFLGSIGTIIPESEWAWDGDRSRGIGDYRIPKVYLTAADGTRLFPEDLCPNKGIIRDASCVLNNDWQAYECHGLDYEMMVIESLDKDTEMRRLSPISLVGDKYVDLINGPED</sequence>
<feature type="non-terminal residue" evidence="2">
    <location>
        <position position="1"/>
    </location>
</feature>
<keyword evidence="3" id="KW-1185">Reference proteome</keyword>
<dbReference type="AlphaFoldDB" id="A0A8J1Y4Y0"/>